<protein>
    <recommendedName>
        <fullName evidence="3">Glycine zipper domain-containing protein</fullName>
    </recommendedName>
</protein>
<reference evidence="1" key="1">
    <citation type="submission" date="2020-09" db="EMBL/GenBank/DDBJ databases">
        <authorList>
            <person name="Blom J."/>
        </authorList>
    </citation>
    <scope>NUCLEOTIDE SEQUENCE</scope>
    <source>
        <strain evidence="1">No.713</strain>
    </source>
</reference>
<accession>A0A9W4G3V0</accession>
<gene>
    <name evidence="1" type="ORF">NO713_01211</name>
</gene>
<sequence length="75" mass="7762">MQHHLVHQDPHTAVVQTAFFGPIKLGAWAGSAIGGPVGATVGGILGGVIGAVMVSSMFEHHQPSYSGSLHLKKLH</sequence>
<dbReference type="Proteomes" id="UP001153719">
    <property type="component" value="Chromosome"/>
</dbReference>
<dbReference type="AlphaFoldDB" id="A0A9W4G3V0"/>
<evidence type="ECO:0000313" key="1">
    <source>
        <dbReference type="EMBL" id="CAD5929803.1"/>
    </source>
</evidence>
<dbReference type="RefSeq" id="WP_254173304.1">
    <property type="nucleotide sequence ID" value="NZ_LR882967.1"/>
</dbReference>
<evidence type="ECO:0008006" key="3">
    <source>
        <dbReference type="Google" id="ProtNLM"/>
    </source>
</evidence>
<dbReference type="KEGG" id="ppsu:NO713_01211"/>
<dbReference type="EMBL" id="LR882967">
    <property type="protein sequence ID" value="CAD5929803.1"/>
    <property type="molecule type" value="Genomic_DNA"/>
</dbReference>
<keyword evidence="2" id="KW-1185">Reference proteome</keyword>
<name>A0A9W4G3V0_9CYAN</name>
<organism evidence="1 2">
    <name type="scientific">Planktothrix pseudagardhii</name>
    <dbReference type="NCBI Taxonomy" id="132604"/>
    <lineage>
        <taxon>Bacteria</taxon>
        <taxon>Bacillati</taxon>
        <taxon>Cyanobacteriota</taxon>
        <taxon>Cyanophyceae</taxon>
        <taxon>Oscillatoriophycideae</taxon>
        <taxon>Oscillatoriales</taxon>
        <taxon>Microcoleaceae</taxon>
        <taxon>Planktothrix</taxon>
    </lineage>
</organism>
<proteinExistence type="predicted"/>
<evidence type="ECO:0000313" key="2">
    <source>
        <dbReference type="Proteomes" id="UP001153719"/>
    </source>
</evidence>